<dbReference type="EMBL" id="CP095049">
    <property type="protein sequence ID" value="UOQ53559.1"/>
    <property type="molecule type" value="Genomic_DNA"/>
</dbReference>
<keyword evidence="2" id="KW-1185">Reference proteome</keyword>
<dbReference type="Gene3D" id="3.30.1150.10">
    <property type="match status" value="1"/>
</dbReference>
<accession>A0ABY4FA64</accession>
<evidence type="ECO:0008006" key="3">
    <source>
        <dbReference type="Google" id="ProtNLM"/>
    </source>
</evidence>
<dbReference type="SUPFAM" id="SSF82185">
    <property type="entry name" value="Histone H3 K4-specific methyltransferase SET7/9 N-terminal domain"/>
    <property type="match status" value="1"/>
</dbReference>
<evidence type="ECO:0000313" key="1">
    <source>
        <dbReference type="EMBL" id="UOQ53559.1"/>
    </source>
</evidence>
<gene>
    <name evidence="1" type="ORF">MUN80_02090</name>
</gene>
<reference evidence="1 2" key="1">
    <citation type="submission" date="2022-04" db="EMBL/GenBank/DDBJ databases">
        <title>Hymenobacter sp. isolated from the air.</title>
        <authorList>
            <person name="Won M."/>
            <person name="Lee C.-M."/>
            <person name="Woen H.-Y."/>
            <person name="Kwon S.-W."/>
        </authorList>
    </citation>
    <scope>NUCLEOTIDE SEQUENCE [LARGE SCALE GENOMIC DNA]</scope>
    <source>
        <strain evidence="2">5116 S-27</strain>
    </source>
</reference>
<protein>
    <recommendedName>
        <fullName evidence="3">TonB C-terminal domain-containing protein</fullName>
    </recommendedName>
</protein>
<dbReference type="RefSeq" id="WP_244718987.1">
    <property type="nucleotide sequence ID" value="NZ_CP095049.1"/>
</dbReference>
<dbReference type="Gene3D" id="2.20.110.10">
    <property type="entry name" value="Histone H3 K4-specific methyltransferase SET7/9 N-terminal domain"/>
    <property type="match status" value="1"/>
</dbReference>
<dbReference type="Proteomes" id="UP000831785">
    <property type="component" value="Chromosome"/>
</dbReference>
<proteinExistence type="predicted"/>
<sequence>MIPFISSARWLLTVPLLALPLLSFGQETRKVTKNYGPSTREVFYVLKSDKNVRHGSYEVRQGAGRQPVAAGYYRQGRKDSTWTEYARTGRVVLKGGFRDDKPVGVWSFYNENGVLQQQYDYTKHQVLLSRPEGSAGMLPVRLVVPTASGQKRPDIDPQYIGGQAAFLGGMMEFPRIGTPSFVNSNVQVVGTIGVDGKVTEWRLIPSGCGGCDSALLDMLKKLPNDWVPGEVEGKPVATEVLVSMKFYGPQRRM</sequence>
<evidence type="ECO:0000313" key="2">
    <source>
        <dbReference type="Proteomes" id="UP000831785"/>
    </source>
</evidence>
<name>A0ABY4FA64_9BACT</name>
<organism evidence="1 2">
    <name type="scientific">Hymenobacter cellulosivorans</name>
    <dbReference type="NCBI Taxonomy" id="2932249"/>
    <lineage>
        <taxon>Bacteria</taxon>
        <taxon>Pseudomonadati</taxon>
        <taxon>Bacteroidota</taxon>
        <taxon>Cytophagia</taxon>
        <taxon>Cytophagales</taxon>
        <taxon>Hymenobacteraceae</taxon>
        <taxon>Hymenobacter</taxon>
    </lineage>
</organism>